<dbReference type="AlphaFoldDB" id="A0A7V3VUD7"/>
<feature type="domain" description="Bulb-type lectin" evidence="2">
    <location>
        <begin position="1"/>
        <end position="84"/>
    </location>
</feature>
<accession>A0A7V3VUD7</accession>
<dbReference type="Pfam" id="PF07676">
    <property type="entry name" value="PD40"/>
    <property type="match status" value="1"/>
</dbReference>
<dbReference type="InterPro" id="IPR011659">
    <property type="entry name" value="WD40"/>
</dbReference>
<proteinExistence type="predicted"/>
<feature type="compositionally biased region" description="Polar residues" evidence="1">
    <location>
        <begin position="8"/>
        <end position="26"/>
    </location>
</feature>
<sequence length="89" mass="10297">MFDPGRRWSSSENNNSLNPQNAQYPSFSPDGNLITFNSYNIIWNPNTGKWEVEENSRFIWTYDLNTGSMTQRDGMVYGCSISQPVQRHT</sequence>
<comment type="caution">
    <text evidence="3">The sequence shown here is derived from an EMBL/GenBank/DDBJ whole genome shotgun (WGS) entry which is preliminary data.</text>
</comment>
<organism evidence="3">
    <name type="scientific">candidate division WOR-3 bacterium</name>
    <dbReference type="NCBI Taxonomy" id="2052148"/>
    <lineage>
        <taxon>Bacteria</taxon>
        <taxon>Bacteria division WOR-3</taxon>
    </lineage>
</organism>
<name>A0A7V3VUD7_UNCW3</name>
<dbReference type="InterPro" id="IPR001480">
    <property type="entry name" value="Bulb-type_lectin_dom"/>
</dbReference>
<evidence type="ECO:0000259" key="2">
    <source>
        <dbReference type="PROSITE" id="PS50927"/>
    </source>
</evidence>
<dbReference type="SUPFAM" id="SSF50965">
    <property type="entry name" value="Galactose oxidase, central domain"/>
    <property type="match status" value="1"/>
</dbReference>
<feature type="region of interest" description="Disordered" evidence="1">
    <location>
        <begin position="1"/>
        <end position="28"/>
    </location>
</feature>
<reference evidence="3" key="1">
    <citation type="journal article" date="2020" name="mSystems">
        <title>Genome- and Community-Level Interaction Insights into Carbon Utilization and Element Cycling Functions of Hydrothermarchaeota in Hydrothermal Sediment.</title>
        <authorList>
            <person name="Zhou Z."/>
            <person name="Liu Y."/>
            <person name="Xu W."/>
            <person name="Pan J."/>
            <person name="Luo Z.H."/>
            <person name="Li M."/>
        </authorList>
    </citation>
    <scope>NUCLEOTIDE SEQUENCE [LARGE SCALE GENOMIC DNA]</scope>
    <source>
        <strain evidence="3">SpSt-961</strain>
    </source>
</reference>
<dbReference type="InterPro" id="IPR011043">
    <property type="entry name" value="Gal_Oxase/kelch_b-propeller"/>
</dbReference>
<dbReference type="EMBL" id="DTOZ01000070">
    <property type="protein sequence ID" value="HGE77890.1"/>
    <property type="molecule type" value="Genomic_DNA"/>
</dbReference>
<gene>
    <name evidence="3" type="ORF">ENX68_02670</name>
</gene>
<dbReference type="PROSITE" id="PS50927">
    <property type="entry name" value="BULB_LECTIN"/>
    <property type="match status" value="1"/>
</dbReference>
<evidence type="ECO:0000313" key="3">
    <source>
        <dbReference type="EMBL" id="HGE77890.1"/>
    </source>
</evidence>
<evidence type="ECO:0000256" key="1">
    <source>
        <dbReference type="SAM" id="MobiDB-lite"/>
    </source>
</evidence>
<protein>
    <recommendedName>
        <fullName evidence="2">Bulb-type lectin domain-containing protein</fullName>
    </recommendedName>
</protein>